<dbReference type="HOGENOM" id="CLU_094058_0_0_1"/>
<dbReference type="Pfam" id="PF00240">
    <property type="entry name" value="ubiquitin"/>
    <property type="match status" value="1"/>
</dbReference>
<dbReference type="OrthoDB" id="756206at2759"/>
<dbReference type="InterPro" id="IPR000626">
    <property type="entry name" value="Ubiquitin-like_dom"/>
</dbReference>
<evidence type="ECO:0000313" key="2">
    <source>
        <dbReference type="EMBL" id="EEB13977.1"/>
    </source>
</evidence>
<dbReference type="STRING" id="121224.E0VKS1"/>
<dbReference type="PANTHER" id="PTHR46728">
    <property type="entry name" value="AN1-TYPE ZINC FINGER PROTEIN 4"/>
    <property type="match status" value="1"/>
</dbReference>
<protein>
    <recommendedName>
        <fullName evidence="1">Ubiquitin-like domain-containing protein</fullName>
    </recommendedName>
</protein>
<name>E0VKS1_PEDHC</name>
<keyword evidence="4" id="KW-1185">Reference proteome</keyword>
<gene>
    <name evidence="3" type="primary">8235598</name>
    <name evidence="2" type="ORF">Phum_PHUM268910</name>
</gene>
<reference evidence="2" key="2">
    <citation type="submission" date="2007-04" db="EMBL/GenBank/DDBJ databases">
        <title>The genome of the human body louse.</title>
        <authorList>
            <consortium name="The Human Body Louse Genome Consortium"/>
            <person name="Kirkness E."/>
            <person name="Walenz B."/>
            <person name="Hass B."/>
            <person name="Bruggner R."/>
            <person name="Strausberg R."/>
        </authorList>
    </citation>
    <scope>NUCLEOTIDE SEQUENCE</scope>
    <source>
        <strain evidence="2">USDA</strain>
    </source>
</reference>
<reference evidence="3" key="3">
    <citation type="submission" date="2020-05" db="UniProtKB">
        <authorList>
            <consortium name="EnsemblMetazoa"/>
        </authorList>
    </citation>
    <scope>IDENTIFICATION</scope>
    <source>
        <strain evidence="3">USDA</strain>
    </source>
</reference>
<dbReference type="EMBL" id="DS235250">
    <property type="protein sequence ID" value="EEB13977.1"/>
    <property type="molecule type" value="Genomic_DNA"/>
</dbReference>
<evidence type="ECO:0000313" key="4">
    <source>
        <dbReference type="Proteomes" id="UP000009046"/>
    </source>
</evidence>
<dbReference type="InParanoid" id="E0VKS1"/>
<dbReference type="Proteomes" id="UP000009046">
    <property type="component" value="Unassembled WGS sequence"/>
</dbReference>
<evidence type="ECO:0000313" key="3">
    <source>
        <dbReference type="EnsemblMetazoa" id="PHUM268910-PA"/>
    </source>
</evidence>
<dbReference type="CTD" id="8235598"/>
<dbReference type="EMBL" id="AAZO01003106">
    <property type="status" value="NOT_ANNOTATED_CDS"/>
    <property type="molecule type" value="Genomic_DNA"/>
</dbReference>
<dbReference type="RefSeq" id="XP_002426715.1">
    <property type="nucleotide sequence ID" value="XM_002426670.1"/>
</dbReference>
<dbReference type="InterPro" id="IPR029071">
    <property type="entry name" value="Ubiquitin-like_domsf"/>
</dbReference>
<dbReference type="VEuPathDB" id="VectorBase:PHUM268910"/>
<evidence type="ECO:0000259" key="1">
    <source>
        <dbReference type="PROSITE" id="PS50053"/>
    </source>
</evidence>
<dbReference type="InterPro" id="IPR019956">
    <property type="entry name" value="Ubiquitin_dom"/>
</dbReference>
<dbReference type="GeneID" id="8235598"/>
<organism>
    <name type="scientific">Pediculus humanus subsp. corporis</name>
    <name type="common">Body louse</name>
    <dbReference type="NCBI Taxonomy" id="121224"/>
    <lineage>
        <taxon>Eukaryota</taxon>
        <taxon>Metazoa</taxon>
        <taxon>Ecdysozoa</taxon>
        <taxon>Arthropoda</taxon>
        <taxon>Hexapoda</taxon>
        <taxon>Insecta</taxon>
        <taxon>Pterygota</taxon>
        <taxon>Neoptera</taxon>
        <taxon>Paraneoptera</taxon>
        <taxon>Psocodea</taxon>
        <taxon>Troctomorpha</taxon>
        <taxon>Phthiraptera</taxon>
        <taxon>Anoplura</taxon>
        <taxon>Pediculidae</taxon>
        <taxon>Pediculus</taxon>
    </lineage>
</organism>
<dbReference type="AlphaFoldDB" id="E0VKS1"/>
<dbReference type="CDD" id="cd01802">
    <property type="entry name" value="Ubl_ZFAND4"/>
    <property type="match status" value="1"/>
</dbReference>
<dbReference type="SUPFAM" id="SSF54236">
    <property type="entry name" value="Ubiquitin-like"/>
    <property type="match status" value="1"/>
</dbReference>
<dbReference type="InterPro" id="IPR053061">
    <property type="entry name" value="AN1-type_zinc_finger"/>
</dbReference>
<dbReference type="PANTHER" id="PTHR46728:SF1">
    <property type="entry name" value="AN1-TYPE ZINC FINGER PROTEIN 4"/>
    <property type="match status" value="1"/>
</dbReference>
<feature type="domain" description="Ubiquitin-like" evidence="1">
    <location>
        <begin position="19"/>
        <end position="94"/>
    </location>
</feature>
<proteinExistence type="predicted"/>
<dbReference type="Gene3D" id="3.10.20.90">
    <property type="entry name" value="Phosphatidylinositol 3-kinase Catalytic Subunit, Chain A, domain 1"/>
    <property type="match status" value="1"/>
</dbReference>
<reference evidence="2" key="1">
    <citation type="submission" date="2007-04" db="EMBL/GenBank/DDBJ databases">
        <title>Annotation of Pediculus humanus corporis strain USDA.</title>
        <authorList>
            <person name="Kirkness E."/>
            <person name="Hannick L."/>
            <person name="Hass B."/>
            <person name="Bruggner R."/>
            <person name="Lawson D."/>
            <person name="Bidwell S."/>
            <person name="Joardar V."/>
            <person name="Caler E."/>
            <person name="Walenz B."/>
            <person name="Inman J."/>
            <person name="Schobel S."/>
            <person name="Galinsky K."/>
            <person name="Amedeo P."/>
            <person name="Strausberg R."/>
        </authorList>
    </citation>
    <scope>NUCLEOTIDE SEQUENCE</scope>
    <source>
        <strain evidence="2">USDA</strain>
    </source>
</reference>
<dbReference type="eggNOG" id="KOG0001">
    <property type="taxonomic scope" value="Eukaryota"/>
</dbReference>
<dbReference type="PRINTS" id="PR00348">
    <property type="entry name" value="UBIQUITIN"/>
</dbReference>
<dbReference type="SMART" id="SM00213">
    <property type="entry name" value="UBQ"/>
    <property type="match status" value="1"/>
</dbReference>
<sequence>MSHYGLPFNYDDHWICGALELSIETLAGTNFEIKVSPNDTIMTIKSKIQSVEGIPISQQHLLYNFTELENSAFIRDYSIQNGATLKLVLSMRGGPISTKRLPPVDEMAWKELQEIMSVTQKGDLFEKLPTGSRVTVLVFREGDHVNLLRVVENEDGSFSPLSETWKGSSISFNHFQMTSVEMI</sequence>
<dbReference type="EnsemblMetazoa" id="PHUM268910-RA">
    <property type="protein sequence ID" value="PHUM268910-PA"/>
    <property type="gene ID" value="PHUM268910"/>
</dbReference>
<dbReference type="KEGG" id="phu:Phum_PHUM268910"/>
<dbReference type="OMA" id="VMELFIE"/>
<accession>E0VKS1</accession>
<dbReference type="PROSITE" id="PS50053">
    <property type="entry name" value="UBIQUITIN_2"/>
    <property type="match status" value="1"/>
</dbReference>